<dbReference type="SUPFAM" id="SSF55418">
    <property type="entry name" value="eIF4e-like"/>
    <property type="match status" value="1"/>
</dbReference>
<dbReference type="OrthoDB" id="6422308at2759"/>
<feature type="non-terminal residue" evidence="2">
    <location>
        <position position="300"/>
    </location>
</feature>
<feature type="region of interest" description="Disordered" evidence="1">
    <location>
        <begin position="1"/>
        <end position="38"/>
    </location>
</feature>
<evidence type="ECO:0000256" key="1">
    <source>
        <dbReference type="SAM" id="MobiDB-lite"/>
    </source>
</evidence>
<dbReference type="Gene3D" id="3.30.760.10">
    <property type="entry name" value="RNA Cap, Translation Initiation Factor Eif4e"/>
    <property type="match status" value="1"/>
</dbReference>
<protein>
    <submittedName>
        <fullName evidence="2">Uncharacterized protein</fullName>
    </submittedName>
</protein>
<proteinExistence type="predicted"/>
<evidence type="ECO:0000313" key="2">
    <source>
        <dbReference type="EMBL" id="KFM69560.1"/>
    </source>
</evidence>
<name>A0A087TWS1_STEMI</name>
<dbReference type="EMBL" id="KK117102">
    <property type="protein sequence ID" value="KFM69560.1"/>
    <property type="molecule type" value="Genomic_DNA"/>
</dbReference>
<dbReference type="AlphaFoldDB" id="A0A087TWS1"/>
<dbReference type="Proteomes" id="UP000054359">
    <property type="component" value="Unassembled WGS sequence"/>
</dbReference>
<sequence>MGNPELLKQDPKLMDSCEARNRDETSLSRATQRKDIAESELASEEASFLNSIDQLSINDELKSNIIVSEHNRITLLTSDHEISADTHRETEISNNIPTSTDRERITAERKTEPVTVCTHQMLPSSITDEDYIFYNNSSVILADTSKIGKWLLFCDINERSPENNMTDLDRAWLKTIDLIKSTNLPIIRAKCSTAANVLQCSLRSRPHGVIMFYTSDFTNKAEVRSIAEEIYLKIGKIADSASTYFEMFYKTDEASRQGEYVRHQKRNISAYLYKNGAFLERDKNSCEWKLVGGSSNSNLA</sequence>
<organism evidence="2 3">
    <name type="scientific">Stegodyphus mimosarum</name>
    <name type="common">African social velvet spider</name>
    <dbReference type="NCBI Taxonomy" id="407821"/>
    <lineage>
        <taxon>Eukaryota</taxon>
        <taxon>Metazoa</taxon>
        <taxon>Ecdysozoa</taxon>
        <taxon>Arthropoda</taxon>
        <taxon>Chelicerata</taxon>
        <taxon>Arachnida</taxon>
        <taxon>Araneae</taxon>
        <taxon>Araneomorphae</taxon>
        <taxon>Entelegynae</taxon>
        <taxon>Eresoidea</taxon>
        <taxon>Eresidae</taxon>
        <taxon>Stegodyphus</taxon>
    </lineage>
</organism>
<feature type="compositionally biased region" description="Basic and acidic residues" evidence="1">
    <location>
        <begin position="7"/>
        <end position="37"/>
    </location>
</feature>
<accession>A0A087TWS1</accession>
<dbReference type="InterPro" id="IPR023398">
    <property type="entry name" value="TIF_eIF4e-like"/>
</dbReference>
<evidence type="ECO:0000313" key="3">
    <source>
        <dbReference type="Proteomes" id="UP000054359"/>
    </source>
</evidence>
<keyword evidence="3" id="KW-1185">Reference proteome</keyword>
<reference evidence="2 3" key="1">
    <citation type="submission" date="2013-11" db="EMBL/GenBank/DDBJ databases">
        <title>Genome sequencing of Stegodyphus mimosarum.</title>
        <authorList>
            <person name="Bechsgaard J."/>
        </authorList>
    </citation>
    <scope>NUCLEOTIDE SEQUENCE [LARGE SCALE GENOMIC DNA]</scope>
</reference>
<gene>
    <name evidence="2" type="ORF">X975_12571</name>
</gene>